<keyword evidence="3" id="KW-0597">Phosphoprotein</keyword>
<dbReference type="Gene3D" id="3.30.450.40">
    <property type="match status" value="1"/>
</dbReference>
<evidence type="ECO:0000313" key="10">
    <source>
        <dbReference type="Proteomes" id="UP000728647"/>
    </source>
</evidence>
<dbReference type="InterPro" id="IPR005467">
    <property type="entry name" value="His_kinase_dom"/>
</dbReference>
<evidence type="ECO:0000313" key="9">
    <source>
        <dbReference type="EMBL" id="NUB91639.1"/>
    </source>
</evidence>
<accession>A0A8J8GKF2</accession>
<proteinExistence type="predicted"/>
<dbReference type="InterPro" id="IPR036890">
    <property type="entry name" value="HATPase_C_sf"/>
</dbReference>
<reference evidence="9" key="1">
    <citation type="submission" date="2020-06" db="EMBL/GenBank/DDBJ databases">
        <title>Haloterrigena sp. nov., an extremely halophilic archaeon isolated from a saline sediment.</title>
        <authorList>
            <person name="Liu B.-B."/>
        </authorList>
    </citation>
    <scope>NUCLEOTIDE SEQUENCE</scope>
    <source>
        <strain evidence="9">SYSU A121-1</strain>
    </source>
</reference>
<keyword evidence="4" id="KW-0808">Transferase</keyword>
<dbReference type="Pfam" id="PF02518">
    <property type="entry name" value="HATPase_c"/>
    <property type="match status" value="1"/>
</dbReference>
<dbReference type="Gene3D" id="3.30.565.10">
    <property type="entry name" value="Histidine kinase-like ATPase, C-terminal domain"/>
    <property type="match status" value="1"/>
</dbReference>
<dbReference type="EMBL" id="JABURA010000001">
    <property type="protein sequence ID" value="NUB91639.1"/>
    <property type="molecule type" value="Genomic_DNA"/>
</dbReference>
<dbReference type="NCBIfam" id="TIGR00229">
    <property type="entry name" value="sensory_box"/>
    <property type="match status" value="1"/>
</dbReference>
<feature type="domain" description="Histidine kinase" evidence="7">
    <location>
        <begin position="572"/>
        <end position="785"/>
    </location>
</feature>
<dbReference type="Proteomes" id="UP000728647">
    <property type="component" value="Unassembled WGS sequence"/>
</dbReference>
<dbReference type="InterPro" id="IPR003661">
    <property type="entry name" value="HisK_dim/P_dom"/>
</dbReference>
<evidence type="ECO:0000256" key="3">
    <source>
        <dbReference type="ARBA" id="ARBA00022553"/>
    </source>
</evidence>
<evidence type="ECO:0000256" key="4">
    <source>
        <dbReference type="ARBA" id="ARBA00022679"/>
    </source>
</evidence>
<dbReference type="PANTHER" id="PTHR43304:SF1">
    <property type="entry name" value="PAC DOMAIN-CONTAINING PROTEIN"/>
    <property type="match status" value="1"/>
</dbReference>
<dbReference type="PANTHER" id="PTHR43304">
    <property type="entry name" value="PHYTOCHROME-LIKE PROTEIN CPH1"/>
    <property type="match status" value="1"/>
</dbReference>
<dbReference type="InterPro" id="IPR029016">
    <property type="entry name" value="GAF-like_dom_sf"/>
</dbReference>
<dbReference type="InterPro" id="IPR036097">
    <property type="entry name" value="HisK_dim/P_sf"/>
</dbReference>
<dbReference type="InterPro" id="IPR004358">
    <property type="entry name" value="Sig_transdc_His_kin-like_C"/>
</dbReference>
<keyword evidence="5" id="KW-0418">Kinase</keyword>
<dbReference type="SMART" id="SM00091">
    <property type="entry name" value="PAS"/>
    <property type="match status" value="2"/>
</dbReference>
<feature type="compositionally biased region" description="Basic and acidic residues" evidence="6">
    <location>
        <begin position="33"/>
        <end position="48"/>
    </location>
</feature>
<dbReference type="InterPro" id="IPR001610">
    <property type="entry name" value="PAC"/>
</dbReference>
<dbReference type="SUPFAM" id="SSF47384">
    <property type="entry name" value="Homodimeric domain of signal transducing histidine kinase"/>
    <property type="match status" value="1"/>
</dbReference>
<dbReference type="PROSITE" id="PS50109">
    <property type="entry name" value="HIS_KIN"/>
    <property type="match status" value="1"/>
</dbReference>
<organism evidence="9 10">
    <name type="scientific">Haloterrigena gelatinilytica</name>
    <dbReference type="NCBI Taxonomy" id="2741724"/>
    <lineage>
        <taxon>Archaea</taxon>
        <taxon>Methanobacteriati</taxon>
        <taxon>Methanobacteriota</taxon>
        <taxon>Stenosarchaea group</taxon>
        <taxon>Halobacteria</taxon>
        <taxon>Halobacteriales</taxon>
        <taxon>Natrialbaceae</taxon>
        <taxon>Haloterrigena</taxon>
    </lineage>
</organism>
<dbReference type="RefSeq" id="WP_174702096.1">
    <property type="nucleotide sequence ID" value="NZ_JABURA010000001.1"/>
</dbReference>
<evidence type="ECO:0000256" key="5">
    <source>
        <dbReference type="ARBA" id="ARBA00022777"/>
    </source>
</evidence>
<evidence type="ECO:0000256" key="1">
    <source>
        <dbReference type="ARBA" id="ARBA00000085"/>
    </source>
</evidence>
<dbReference type="SMART" id="SM00388">
    <property type="entry name" value="HisKA"/>
    <property type="match status" value="1"/>
</dbReference>
<dbReference type="PROSITE" id="PS50112">
    <property type="entry name" value="PAS"/>
    <property type="match status" value="1"/>
</dbReference>
<dbReference type="Gene3D" id="1.10.287.130">
    <property type="match status" value="1"/>
</dbReference>
<dbReference type="FunFam" id="3.30.565.10:FF:000006">
    <property type="entry name" value="Sensor histidine kinase WalK"/>
    <property type="match status" value="1"/>
</dbReference>
<dbReference type="CDD" id="cd00082">
    <property type="entry name" value="HisKA"/>
    <property type="match status" value="1"/>
</dbReference>
<dbReference type="SMART" id="SM00387">
    <property type="entry name" value="HATPase_c"/>
    <property type="match status" value="1"/>
</dbReference>
<sequence>MNQRANRDDRQRSPALGIGSDLESSRENPAFHGRVESPDESDHDHDDSTDHVALLYEDRDEQFSAVVPFVRRGLERGERCLYIADENDRADVLSAMREYGIDVDDALESGALSVVTPADTYRRTGEFDRDAMVRFWEESLAEATEEDDFTGIRATAEMTWALNDGDTDLDHLVEYEAILNSIYEGEPYAVCCQYNRERFPADVVHEVIRTHPLLVHDGVVSRNVYYTPPAEFFGPDRPAREVERMTTTLRERTVGNAALERATERFRKIFEHSQDAIFINDPYADEILEANPAGCEMLGYSREELLELGPSACHPHEMEAFREFVDTVFEEGAGWTDELSCLPKEGEPIPAELSASKITVDGRPCMLAIVRDISERKERERAQRRLYEIASDPDRSFDEKLQSVFELGCDRFDLELGGLARIDPETDRFVVEAVSGDHEHLRPGAEVSLSETYCRVFADETDATGDDAATDTASITDPEATGFEGTAAYEEFGVESYLGTRLSIADDLDRTFFFVSTAPREEPFTESERTFLDLMGQWVRYELERKRYEVTLEETIERLEQSNERLEQFAYAASHDLQEPLRMVSSYLQLIENRYADRLDDDGEEFLEFAVDGAERMKAMIEALLAYSRIETRGEPFEPVDLEAVIDDVLTDLRLRIAESDAEIDVGDLPTVAGDRNQLHQLFQNLLTNALEYSGDEPPRVEITARRDGRQWIVSVSDEGIGIEPGERERIFEVFERLHSREEYDGTGIGLALCQRIVERHGGDIWVDSEPGEGSTFFAAFPDPVVRE</sequence>
<dbReference type="SUPFAM" id="SSF55781">
    <property type="entry name" value="GAF domain-like"/>
    <property type="match status" value="1"/>
</dbReference>
<dbReference type="SUPFAM" id="SSF55785">
    <property type="entry name" value="PYP-like sensor domain (PAS domain)"/>
    <property type="match status" value="1"/>
</dbReference>
<evidence type="ECO:0000259" key="7">
    <source>
        <dbReference type="PROSITE" id="PS50109"/>
    </source>
</evidence>
<protein>
    <recommendedName>
        <fullName evidence="2">histidine kinase</fullName>
        <ecNumber evidence="2">2.7.13.3</ecNumber>
    </recommendedName>
</protein>
<dbReference type="Gene3D" id="3.30.450.20">
    <property type="entry name" value="PAS domain"/>
    <property type="match status" value="1"/>
</dbReference>
<dbReference type="AlphaFoldDB" id="A0A8J8GKF2"/>
<dbReference type="PRINTS" id="PR00344">
    <property type="entry name" value="BCTRLSENSOR"/>
</dbReference>
<feature type="domain" description="PAS" evidence="8">
    <location>
        <begin position="262"/>
        <end position="332"/>
    </location>
</feature>
<dbReference type="InterPro" id="IPR035965">
    <property type="entry name" value="PAS-like_dom_sf"/>
</dbReference>
<evidence type="ECO:0000256" key="2">
    <source>
        <dbReference type="ARBA" id="ARBA00012438"/>
    </source>
</evidence>
<dbReference type="OrthoDB" id="106630at2157"/>
<dbReference type="Pfam" id="PF00512">
    <property type="entry name" value="HisKA"/>
    <property type="match status" value="1"/>
</dbReference>
<comment type="catalytic activity">
    <reaction evidence="1">
        <text>ATP + protein L-histidine = ADP + protein N-phospho-L-histidine.</text>
        <dbReference type="EC" id="2.7.13.3"/>
    </reaction>
</comment>
<dbReference type="InterPro" id="IPR025847">
    <property type="entry name" value="MEDS_domain"/>
</dbReference>
<name>A0A8J8GKF2_9EURY</name>
<dbReference type="InterPro" id="IPR052162">
    <property type="entry name" value="Sensor_kinase/Photoreceptor"/>
</dbReference>
<dbReference type="InterPro" id="IPR003594">
    <property type="entry name" value="HATPase_dom"/>
</dbReference>
<dbReference type="CDD" id="cd00130">
    <property type="entry name" value="PAS"/>
    <property type="match status" value="1"/>
</dbReference>
<dbReference type="GO" id="GO:0000155">
    <property type="term" value="F:phosphorelay sensor kinase activity"/>
    <property type="evidence" value="ECO:0007669"/>
    <property type="project" value="InterPro"/>
</dbReference>
<dbReference type="EC" id="2.7.13.3" evidence="2"/>
<gene>
    <name evidence="9" type="ORF">HT576_11500</name>
</gene>
<feature type="compositionally biased region" description="Basic and acidic residues" evidence="6">
    <location>
        <begin position="1"/>
        <end position="12"/>
    </location>
</feature>
<feature type="region of interest" description="Disordered" evidence="6">
    <location>
        <begin position="1"/>
        <end position="48"/>
    </location>
</feature>
<dbReference type="Pfam" id="PF14417">
    <property type="entry name" value="MEDS"/>
    <property type="match status" value="1"/>
</dbReference>
<dbReference type="SMART" id="SM00086">
    <property type="entry name" value="PAC"/>
    <property type="match status" value="1"/>
</dbReference>
<evidence type="ECO:0000256" key="6">
    <source>
        <dbReference type="SAM" id="MobiDB-lite"/>
    </source>
</evidence>
<evidence type="ECO:0000259" key="8">
    <source>
        <dbReference type="PROSITE" id="PS50112"/>
    </source>
</evidence>
<dbReference type="InterPro" id="IPR000014">
    <property type="entry name" value="PAS"/>
</dbReference>
<dbReference type="SUPFAM" id="SSF55874">
    <property type="entry name" value="ATPase domain of HSP90 chaperone/DNA topoisomerase II/histidine kinase"/>
    <property type="match status" value="1"/>
</dbReference>
<comment type="caution">
    <text evidence="9">The sequence shown here is derived from an EMBL/GenBank/DDBJ whole genome shotgun (WGS) entry which is preliminary data.</text>
</comment>
<dbReference type="Pfam" id="PF13426">
    <property type="entry name" value="PAS_9"/>
    <property type="match status" value="1"/>
</dbReference>